<dbReference type="InterPro" id="IPR036271">
    <property type="entry name" value="Tet_transcr_reg_TetR-rel_C_sf"/>
</dbReference>
<sequence length="193" mass="21203">MKKTTSDTREKILNTAEQLIAQLGIQATSMDLLVKTSGVARKSIYRYFPTKDDVAAAALTARDARWLAWFRAATETANTPQLRLLAMFDALSLWFQSVDFRGCVFINTAGEIGDADAPLRVISKRHKQKLLAYIHHLCEQTPCPQPARLARQLLLLIEGAITLARVMGALDAANIAKDTARTLLAQACPPPAD</sequence>
<keyword evidence="1" id="KW-0805">Transcription regulation</keyword>
<dbReference type="InterPro" id="IPR009057">
    <property type="entry name" value="Homeodomain-like_sf"/>
</dbReference>
<dbReference type="AlphaFoldDB" id="W0HZF7"/>
<evidence type="ECO:0000256" key="1">
    <source>
        <dbReference type="ARBA" id="ARBA00023015"/>
    </source>
</evidence>
<dbReference type="Gene3D" id="1.10.357.10">
    <property type="entry name" value="Tetracycline Repressor, domain 2"/>
    <property type="match status" value="1"/>
</dbReference>
<keyword evidence="2 4" id="KW-0238">DNA-binding</keyword>
<dbReference type="Pfam" id="PF16925">
    <property type="entry name" value="TetR_C_13"/>
    <property type="match status" value="1"/>
</dbReference>
<dbReference type="RefSeq" id="WP_025424349.1">
    <property type="nucleotide sequence ID" value="NZ_CP006570.1"/>
</dbReference>
<evidence type="ECO:0000259" key="5">
    <source>
        <dbReference type="PROSITE" id="PS50977"/>
    </source>
</evidence>
<dbReference type="PANTHER" id="PTHR47506">
    <property type="entry name" value="TRANSCRIPTIONAL REGULATORY PROTEIN"/>
    <property type="match status" value="1"/>
</dbReference>
<evidence type="ECO:0000256" key="4">
    <source>
        <dbReference type="PROSITE-ProRule" id="PRU00335"/>
    </source>
</evidence>
<dbReference type="PRINTS" id="PR00455">
    <property type="entry name" value="HTHTETR"/>
</dbReference>
<dbReference type="SUPFAM" id="SSF46689">
    <property type="entry name" value="Homeodomain-like"/>
    <property type="match status" value="1"/>
</dbReference>
<gene>
    <name evidence="6" type="ORF">Sant_P0175</name>
</gene>
<keyword evidence="7" id="KW-1185">Reference proteome</keyword>
<dbReference type="SUPFAM" id="SSF48498">
    <property type="entry name" value="Tetracyclin repressor-like, C-terminal domain"/>
    <property type="match status" value="1"/>
</dbReference>
<dbReference type="PANTHER" id="PTHR47506:SF1">
    <property type="entry name" value="HTH-TYPE TRANSCRIPTIONAL REGULATOR YJDC"/>
    <property type="match status" value="1"/>
</dbReference>
<feature type="DNA-binding region" description="H-T-H motif" evidence="4">
    <location>
        <begin position="29"/>
        <end position="48"/>
    </location>
</feature>
<organism evidence="6 7">
    <name type="scientific">Sodalis praecaptivus</name>
    <dbReference type="NCBI Taxonomy" id="1239307"/>
    <lineage>
        <taxon>Bacteria</taxon>
        <taxon>Pseudomonadati</taxon>
        <taxon>Pseudomonadota</taxon>
        <taxon>Gammaproteobacteria</taxon>
        <taxon>Enterobacterales</taxon>
        <taxon>Bruguierivoracaceae</taxon>
        <taxon>Sodalis</taxon>
    </lineage>
</organism>
<dbReference type="PROSITE" id="PS50977">
    <property type="entry name" value="HTH_TETR_2"/>
    <property type="match status" value="1"/>
</dbReference>
<evidence type="ECO:0000313" key="7">
    <source>
        <dbReference type="Proteomes" id="UP000019028"/>
    </source>
</evidence>
<dbReference type="HOGENOM" id="CLU_069356_23_2_6"/>
<name>W0HZF7_9GAMM</name>
<keyword evidence="3" id="KW-0804">Transcription</keyword>
<keyword evidence="6" id="KW-0614">Plasmid</keyword>
<dbReference type="InterPro" id="IPR011075">
    <property type="entry name" value="TetR_C"/>
</dbReference>
<evidence type="ECO:0000313" key="6">
    <source>
        <dbReference type="EMBL" id="AHF79221.1"/>
    </source>
</evidence>
<geneLocation type="plasmid" evidence="6 7">
    <name>pHS1</name>
</geneLocation>
<feature type="domain" description="HTH tetR-type" evidence="5">
    <location>
        <begin position="6"/>
        <end position="66"/>
    </location>
</feature>
<dbReference type="GO" id="GO:0003677">
    <property type="term" value="F:DNA binding"/>
    <property type="evidence" value="ECO:0007669"/>
    <property type="project" value="UniProtKB-UniRule"/>
</dbReference>
<dbReference type="OrthoDB" id="116240at2"/>
<evidence type="ECO:0000256" key="3">
    <source>
        <dbReference type="ARBA" id="ARBA00023163"/>
    </source>
</evidence>
<dbReference type="PATRIC" id="fig|1239307.3.peg.4713"/>
<protein>
    <submittedName>
        <fullName evidence="6">TetR family transcriptional regulator</fullName>
    </submittedName>
</protein>
<dbReference type="KEGG" id="sod:Sant_P0175"/>
<dbReference type="InterPro" id="IPR001647">
    <property type="entry name" value="HTH_TetR"/>
</dbReference>
<evidence type="ECO:0000256" key="2">
    <source>
        <dbReference type="ARBA" id="ARBA00023125"/>
    </source>
</evidence>
<reference evidence="6 7" key="1">
    <citation type="journal article" date="2014" name="Genome Biol. Evol.">
        <title>Genome degeneration and adaptation in a nascent stage of symbiosis.</title>
        <authorList>
            <person name="Oakeson K.F."/>
            <person name="Gil R."/>
            <person name="Clayton A.L."/>
            <person name="Dunn D.M."/>
            <person name="von Niederhausern A.C."/>
            <person name="Hamil C."/>
            <person name="Aoyagi A."/>
            <person name="Duval B."/>
            <person name="Baca A."/>
            <person name="Silva F.J."/>
            <person name="Vallier A."/>
            <person name="Jackson D.G."/>
            <person name="Latorre A."/>
            <person name="Weiss R.B."/>
            <person name="Heddi A."/>
            <person name="Moya A."/>
            <person name="Dale C."/>
        </authorList>
    </citation>
    <scope>NUCLEOTIDE SEQUENCE [LARGE SCALE GENOMIC DNA]</scope>
    <source>
        <strain evidence="6 7">HS1</strain>
        <plasmid evidence="7">Plasmid pHS1</plasmid>
    </source>
</reference>
<accession>W0HZF7</accession>
<dbReference type="EMBL" id="CP006570">
    <property type="protein sequence ID" value="AHF79221.1"/>
    <property type="molecule type" value="Genomic_DNA"/>
</dbReference>
<dbReference type="Pfam" id="PF00440">
    <property type="entry name" value="TetR_N"/>
    <property type="match status" value="1"/>
</dbReference>
<proteinExistence type="predicted"/>
<dbReference type="Proteomes" id="UP000019028">
    <property type="component" value="Plasmid pHS1"/>
</dbReference>